<feature type="compositionally biased region" description="Low complexity" evidence="6">
    <location>
        <begin position="13"/>
        <end position="25"/>
    </location>
</feature>
<dbReference type="PANTHER" id="PTHR22950">
    <property type="entry name" value="AMINO ACID TRANSPORTER"/>
    <property type="match status" value="1"/>
</dbReference>
<feature type="region of interest" description="Disordered" evidence="6">
    <location>
        <begin position="343"/>
        <end position="417"/>
    </location>
</feature>
<evidence type="ECO:0000256" key="2">
    <source>
        <dbReference type="ARBA" id="ARBA00008066"/>
    </source>
</evidence>
<dbReference type="InterPro" id="IPR013057">
    <property type="entry name" value="AA_transpt_TM"/>
</dbReference>
<feature type="region of interest" description="Disordered" evidence="6">
    <location>
        <begin position="1"/>
        <end position="111"/>
    </location>
</feature>
<feature type="transmembrane region" description="Helical" evidence="7">
    <location>
        <begin position="583"/>
        <end position="602"/>
    </location>
</feature>
<evidence type="ECO:0000256" key="4">
    <source>
        <dbReference type="ARBA" id="ARBA00022989"/>
    </source>
</evidence>
<evidence type="ECO:0000313" key="10">
    <source>
        <dbReference type="Proteomes" id="UP000243876"/>
    </source>
</evidence>
<feature type="transmembrane region" description="Helical" evidence="7">
    <location>
        <begin position="658"/>
        <end position="681"/>
    </location>
</feature>
<feature type="compositionally biased region" description="Acidic residues" evidence="6">
    <location>
        <begin position="343"/>
        <end position="357"/>
    </location>
</feature>
<dbReference type="GO" id="GO:0015179">
    <property type="term" value="F:L-amino acid transmembrane transporter activity"/>
    <property type="evidence" value="ECO:0007669"/>
    <property type="project" value="TreeGrafter"/>
</dbReference>
<proteinExistence type="inferred from homology"/>
<feature type="region of interest" description="Disordered" evidence="6">
    <location>
        <begin position="140"/>
        <end position="177"/>
    </location>
</feature>
<evidence type="ECO:0000256" key="3">
    <source>
        <dbReference type="ARBA" id="ARBA00022692"/>
    </source>
</evidence>
<evidence type="ECO:0000256" key="1">
    <source>
        <dbReference type="ARBA" id="ARBA00004141"/>
    </source>
</evidence>
<feature type="compositionally biased region" description="Polar residues" evidence="6">
    <location>
        <begin position="156"/>
        <end position="172"/>
    </location>
</feature>
<evidence type="ECO:0000256" key="7">
    <source>
        <dbReference type="SAM" id="Phobius"/>
    </source>
</evidence>
<dbReference type="EMBL" id="CENE01000024">
    <property type="protein sequence ID" value="CEQ42320.1"/>
    <property type="molecule type" value="Genomic_DNA"/>
</dbReference>
<feature type="transmembrane region" description="Helical" evidence="7">
    <location>
        <begin position="770"/>
        <end position="792"/>
    </location>
</feature>
<reference evidence="10" key="1">
    <citation type="submission" date="2015-02" db="EMBL/GenBank/DDBJ databases">
        <authorList>
            <person name="Gon?alves P."/>
        </authorList>
    </citation>
    <scope>NUCLEOTIDE SEQUENCE [LARGE SCALE GENOMIC DNA]</scope>
</reference>
<gene>
    <name evidence="9" type="primary">SPOSA6832_04126</name>
</gene>
<comment type="subcellular location">
    <subcellularLocation>
        <location evidence="1">Membrane</location>
        <topology evidence="1">Multi-pass membrane protein</topology>
    </subcellularLocation>
</comment>
<dbReference type="GO" id="GO:0005774">
    <property type="term" value="C:vacuolar membrane"/>
    <property type="evidence" value="ECO:0007669"/>
    <property type="project" value="TreeGrafter"/>
</dbReference>
<feature type="transmembrane region" description="Helical" evidence="7">
    <location>
        <begin position="452"/>
        <end position="474"/>
    </location>
</feature>
<feature type="transmembrane region" description="Helical" evidence="7">
    <location>
        <begin position="705"/>
        <end position="726"/>
    </location>
</feature>
<feature type="transmembrane region" description="Helical" evidence="7">
    <location>
        <begin position="804"/>
        <end position="829"/>
    </location>
</feature>
<evidence type="ECO:0000313" key="9">
    <source>
        <dbReference type="EMBL" id="CEQ42320.1"/>
    </source>
</evidence>
<keyword evidence="4 7" id="KW-1133">Transmembrane helix</keyword>
<evidence type="ECO:0000256" key="6">
    <source>
        <dbReference type="SAM" id="MobiDB-lite"/>
    </source>
</evidence>
<feature type="region of interest" description="Disordered" evidence="6">
    <location>
        <begin position="197"/>
        <end position="234"/>
    </location>
</feature>
<dbReference type="Proteomes" id="UP000243876">
    <property type="component" value="Unassembled WGS sequence"/>
</dbReference>
<dbReference type="OrthoDB" id="1684102at2759"/>
<evidence type="ECO:0000256" key="5">
    <source>
        <dbReference type="ARBA" id="ARBA00023136"/>
    </source>
</evidence>
<feature type="compositionally biased region" description="Low complexity" evidence="6">
    <location>
        <begin position="42"/>
        <end position="55"/>
    </location>
</feature>
<feature type="compositionally biased region" description="Polar residues" evidence="6">
    <location>
        <begin position="67"/>
        <end position="91"/>
    </location>
</feature>
<organism evidence="9 10">
    <name type="scientific">Sporidiobolus salmonicolor</name>
    <name type="common">Yeast-like fungus</name>
    <name type="synonym">Sporobolomyces salmonicolor</name>
    <dbReference type="NCBI Taxonomy" id="5005"/>
    <lineage>
        <taxon>Eukaryota</taxon>
        <taxon>Fungi</taxon>
        <taxon>Dikarya</taxon>
        <taxon>Basidiomycota</taxon>
        <taxon>Pucciniomycotina</taxon>
        <taxon>Microbotryomycetes</taxon>
        <taxon>Sporidiobolales</taxon>
        <taxon>Sporidiobolaceae</taxon>
        <taxon>Sporobolomyces</taxon>
    </lineage>
</organism>
<feature type="transmembrane region" description="Helical" evidence="7">
    <location>
        <begin position="495"/>
        <end position="518"/>
    </location>
</feature>
<evidence type="ECO:0000259" key="8">
    <source>
        <dbReference type="Pfam" id="PF01490"/>
    </source>
</evidence>
<accession>A0A0D6ERX7</accession>
<protein>
    <submittedName>
        <fullName evidence="9">SPOSA6832_04126-mRNA-1:cds</fullName>
    </submittedName>
</protein>
<feature type="transmembrane region" description="Helical" evidence="7">
    <location>
        <begin position="747"/>
        <end position="764"/>
    </location>
</feature>
<keyword evidence="10" id="KW-1185">Reference proteome</keyword>
<sequence>MAPPSNKPISGTSSSASRSPRRPASTELPEGSPVPQIPPHPAAAASNATASNITPSVYGSPRRASHQFLSPSPATPRPSNSNSASGLSLTLPSAPESPASTGADKPLTDAQKAEVIRKHLLSADEQQRVAADQALQSGFSLGASPARRSGFPQPARSATGTAESDPDSQSEFPTPYHLEGGDVVAGVYKWAAQQAEATGASTGGEGANTPNLRRSRSLVSIPGEAGSRRTSHVGGEANRVAFRADLARDADEAPGEFSTAEMLQPGGFRRDFVYRKTMAERDSNSNLGGAAAAAAADESGISSPGSLADYQVVRQRRAGGPATRSFIDFLSLYGHFGGEDLEEIEEEDQESFDEEDRVEGGGAVSSYEAQGGRPKVATEAAARQASERTPLIRGRSTRGSAFADSRATSKKRASSVGQHGDATVTQAVMMLLKSFVGTGVLFLGKAFYNGGILFSTIVLCFIAMISLYSFLLLVETRLVVPHSFGDIGGVLYGKYMRWAILFSIVLSQIGFVAAYTIFVVRLVSPLNLLSLSAHSPYAAQSQNLQAFFMAVTNCRTYISIPYLIMAQLVIFLPLAMIRNIQKLSGTALVADAFILFGLIYIFSNEISVLADHGIAKVALFNSKDFPLLIGTAVFAFEGIGLIIPITESMKHPHKFPKVLTGVMVGVMILFAGAGVLAYLTYGSDIQTVVFVNLPQDDKLVNAAQFLYSIAILLSTPLQLFPAVRIMENGIFSRSGKHSPRVKWEKNTFRMAVVVGCAVIAWAGASDLDKFVSLIGSLACVPLCFCYPAMLHYKACAHTRKQKVADIALFVFGLVAAIYTTSQTITLLAAGGESAPPTFGKCPPRS</sequence>
<name>A0A0D6ERX7_SPOSA</name>
<comment type="similarity">
    <text evidence="2">Belongs to the amino acid/polyamine transporter 2 family.</text>
</comment>
<keyword evidence="5 7" id="KW-0472">Membrane</keyword>
<feature type="domain" description="Amino acid transporter transmembrane" evidence="8">
    <location>
        <begin position="422"/>
        <end position="825"/>
    </location>
</feature>
<feature type="transmembrane region" description="Helical" evidence="7">
    <location>
        <begin position="557"/>
        <end position="576"/>
    </location>
</feature>
<dbReference type="AlphaFoldDB" id="A0A0D6ERX7"/>
<feature type="transmembrane region" description="Helical" evidence="7">
    <location>
        <begin position="625"/>
        <end position="646"/>
    </location>
</feature>
<keyword evidence="3 7" id="KW-0812">Transmembrane</keyword>
<dbReference type="PANTHER" id="PTHR22950:SF666">
    <property type="entry name" value="VACUOLAR AMINO ACID TRANSPORTER 4"/>
    <property type="match status" value="1"/>
</dbReference>
<dbReference type="Pfam" id="PF01490">
    <property type="entry name" value="Aa_trans"/>
    <property type="match status" value="1"/>
</dbReference>